<dbReference type="InterPro" id="IPR036286">
    <property type="entry name" value="LexA/Signal_pep-like_sf"/>
</dbReference>
<keyword evidence="1" id="KW-0805">Transcription regulation</keyword>
<sequence length="251" mass="28239">MNNNILGPSIKQLRLSKKMTQTELSRLTGFSQNTISNHENGNRNLDETQIAKYAEALGTTPQGLYDVYLANQSKNDKNSSETIFTIYQKLNKSRQQKVYDFASDQLAEQNNSHKNNIAKFPSRNNDEQTDYDIYSDIKIYGAASAGPGEVLMDEHTETVTYHGFVPKHDYALVVNGNSMEPLFADQQVIFVDKTEEAYNGQIVIAFLNGNAYVKKLWISSDKCELVSLNPDYAPIEITENDDFCIDGVVVL</sequence>
<evidence type="ECO:0000313" key="6">
    <source>
        <dbReference type="Proteomes" id="UP000774947"/>
    </source>
</evidence>
<accession>A0A921DVH7</accession>
<dbReference type="SUPFAM" id="SSF47413">
    <property type="entry name" value="lambda repressor-like DNA-binding domains"/>
    <property type="match status" value="1"/>
</dbReference>
<name>A0A921DVH7_9LACO</name>
<keyword evidence="2" id="KW-0238">DNA-binding</keyword>
<evidence type="ECO:0000256" key="3">
    <source>
        <dbReference type="ARBA" id="ARBA00023163"/>
    </source>
</evidence>
<dbReference type="InterPro" id="IPR039418">
    <property type="entry name" value="LexA-like"/>
</dbReference>
<dbReference type="Gene3D" id="2.10.109.10">
    <property type="entry name" value="Umud Fragment, subunit A"/>
    <property type="match status" value="1"/>
</dbReference>
<dbReference type="GO" id="GO:0003677">
    <property type="term" value="F:DNA binding"/>
    <property type="evidence" value="ECO:0007669"/>
    <property type="project" value="UniProtKB-KW"/>
</dbReference>
<dbReference type="PROSITE" id="PS50943">
    <property type="entry name" value="HTH_CROC1"/>
    <property type="match status" value="1"/>
</dbReference>
<dbReference type="CDD" id="cd00093">
    <property type="entry name" value="HTH_XRE"/>
    <property type="match status" value="1"/>
</dbReference>
<dbReference type="InterPro" id="IPR001387">
    <property type="entry name" value="Cro/C1-type_HTH"/>
</dbReference>
<evidence type="ECO:0000256" key="2">
    <source>
        <dbReference type="ARBA" id="ARBA00023125"/>
    </source>
</evidence>
<reference evidence="5" key="1">
    <citation type="journal article" date="2021" name="PeerJ">
        <title>Extensive microbial diversity within the chicken gut microbiome revealed by metagenomics and culture.</title>
        <authorList>
            <person name="Gilroy R."/>
            <person name="Ravi A."/>
            <person name="Getino M."/>
            <person name="Pursley I."/>
            <person name="Horton D.L."/>
            <person name="Alikhan N.F."/>
            <person name="Baker D."/>
            <person name="Gharbi K."/>
            <person name="Hall N."/>
            <person name="Watson M."/>
            <person name="Adriaenssens E.M."/>
            <person name="Foster-Nyarko E."/>
            <person name="Jarju S."/>
            <person name="Secka A."/>
            <person name="Antonio M."/>
            <person name="Oren A."/>
            <person name="Chaudhuri R.R."/>
            <person name="La Ragione R."/>
            <person name="Hildebrand F."/>
            <person name="Pallen M.J."/>
        </authorList>
    </citation>
    <scope>NUCLEOTIDE SEQUENCE</scope>
    <source>
        <strain evidence="5">CHK173-2119</strain>
    </source>
</reference>
<dbReference type="InterPro" id="IPR015927">
    <property type="entry name" value="Peptidase_S24_S26A/B/C"/>
</dbReference>
<gene>
    <name evidence="5" type="ORF">K8W17_04095</name>
</gene>
<dbReference type="EMBL" id="DYXY01000102">
    <property type="protein sequence ID" value="HJE15239.1"/>
    <property type="molecule type" value="Genomic_DNA"/>
</dbReference>
<keyword evidence="3" id="KW-0804">Transcription</keyword>
<dbReference type="Proteomes" id="UP000774947">
    <property type="component" value="Unassembled WGS sequence"/>
</dbReference>
<dbReference type="SUPFAM" id="SSF51306">
    <property type="entry name" value="LexA/Signal peptidase"/>
    <property type="match status" value="1"/>
</dbReference>
<dbReference type="InterPro" id="IPR010982">
    <property type="entry name" value="Lambda_DNA-bd_dom_sf"/>
</dbReference>
<reference evidence="5" key="2">
    <citation type="submission" date="2021-09" db="EMBL/GenBank/DDBJ databases">
        <authorList>
            <person name="Gilroy R."/>
        </authorList>
    </citation>
    <scope>NUCLEOTIDE SEQUENCE</scope>
    <source>
        <strain evidence="5">CHK173-2119</strain>
    </source>
</reference>
<dbReference type="CDD" id="cd06529">
    <property type="entry name" value="S24_LexA-like"/>
    <property type="match status" value="1"/>
</dbReference>
<protein>
    <submittedName>
        <fullName evidence="5">XRE family transcriptional regulator</fullName>
    </submittedName>
</protein>
<evidence type="ECO:0000259" key="4">
    <source>
        <dbReference type="PROSITE" id="PS50943"/>
    </source>
</evidence>
<dbReference type="SMART" id="SM00530">
    <property type="entry name" value="HTH_XRE"/>
    <property type="match status" value="1"/>
</dbReference>
<proteinExistence type="predicted"/>
<dbReference type="PANTHER" id="PTHR40661:SF1">
    <property type="entry name" value="HTH CRO_C1-TYPE DOMAIN-CONTAINING PROTEIN"/>
    <property type="match status" value="1"/>
</dbReference>
<feature type="domain" description="HTH cro/C1-type" evidence="4">
    <location>
        <begin position="10"/>
        <end position="64"/>
    </location>
</feature>
<evidence type="ECO:0000313" key="5">
    <source>
        <dbReference type="EMBL" id="HJE15239.1"/>
    </source>
</evidence>
<dbReference type="Pfam" id="PF01381">
    <property type="entry name" value="HTH_3"/>
    <property type="match status" value="1"/>
</dbReference>
<dbReference type="PANTHER" id="PTHR40661">
    <property type="match status" value="1"/>
</dbReference>
<comment type="caution">
    <text evidence="5">The sequence shown here is derived from an EMBL/GenBank/DDBJ whole genome shotgun (WGS) entry which is preliminary data.</text>
</comment>
<dbReference type="Pfam" id="PF00717">
    <property type="entry name" value="Peptidase_S24"/>
    <property type="match status" value="1"/>
</dbReference>
<dbReference type="Gene3D" id="1.10.260.40">
    <property type="entry name" value="lambda repressor-like DNA-binding domains"/>
    <property type="match status" value="1"/>
</dbReference>
<evidence type="ECO:0000256" key="1">
    <source>
        <dbReference type="ARBA" id="ARBA00023015"/>
    </source>
</evidence>
<dbReference type="AlphaFoldDB" id="A0A921DVH7"/>
<organism evidence="5 6">
    <name type="scientific">Lapidilactobacillus dextrinicus</name>
    <dbReference type="NCBI Taxonomy" id="51664"/>
    <lineage>
        <taxon>Bacteria</taxon>
        <taxon>Bacillati</taxon>
        <taxon>Bacillota</taxon>
        <taxon>Bacilli</taxon>
        <taxon>Lactobacillales</taxon>
        <taxon>Lactobacillaceae</taxon>
        <taxon>Lapidilactobacillus</taxon>
    </lineage>
</organism>